<dbReference type="RefSeq" id="WP_123611613.1">
    <property type="nucleotide sequence ID" value="NZ_SJSA01000002.1"/>
</dbReference>
<gene>
    <name evidence="1" type="ORF">EZ315_12115</name>
</gene>
<evidence type="ECO:0000313" key="1">
    <source>
        <dbReference type="EMBL" id="TGG36578.1"/>
    </source>
</evidence>
<dbReference type="EMBL" id="SJSA01000002">
    <property type="protein sequence ID" value="TGG36578.1"/>
    <property type="molecule type" value="Genomic_DNA"/>
</dbReference>
<protein>
    <submittedName>
        <fullName evidence="1">Uncharacterized protein</fullName>
    </submittedName>
</protein>
<name>A0A4Z0V3U8_9BACT</name>
<proteinExistence type="predicted"/>
<reference evidence="1 2" key="1">
    <citation type="submission" date="2019-02" db="EMBL/GenBank/DDBJ databases">
        <title>Isolation and identification of novel species under the genus Muribaculum.</title>
        <authorList>
            <person name="Miyake S."/>
            <person name="Ding Y."/>
            <person name="Low A."/>
            <person name="Soh M."/>
            <person name="Seedorf H."/>
        </authorList>
    </citation>
    <scope>NUCLEOTIDE SEQUENCE [LARGE SCALE GENOMIC DNA]</scope>
    <source>
        <strain evidence="1 2">TLL-A3</strain>
    </source>
</reference>
<evidence type="ECO:0000313" key="2">
    <source>
        <dbReference type="Proteomes" id="UP000297635"/>
    </source>
</evidence>
<sequence length="66" mass="7523">MNKDYAYCVGPNYFGGPTLCENCKRHIPFNTEVKETLTWTMPLYDEKTGTCPLHEPKTVATNINPK</sequence>
<organism evidence="1 2">
    <name type="scientific">Duncaniella freteri</name>
    <dbReference type="NCBI Taxonomy" id="2530391"/>
    <lineage>
        <taxon>Bacteria</taxon>
        <taxon>Pseudomonadati</taxon>
        <taxon>Bacteroidota</taxon>
        <taxon>Bacteroidia</taxon>
        <taxon>Bacteroidales</taxon>
        <taxon>Muribaculaceae</taxon>
        <taxon>Duncaniella</taxon>
    </lineage>
</organism>
<keyword evidence="2" id="KW-1185">Reference proteome</keyword>
<dbReference type="GeneID" id="82150536"/>
<comment type="caution">
    <text evidence="1">The sequence shown here is derived from an EMBL/GenBank/DDBJ whole genome shotgun (WGS) entry which is preliminary data.</text>
</comment>
<dbReference type="AlphaFoldDB" id="A0A4Z0V3U8"/>
<dbReference type="Proteomes" id="UP000297635">
    <property type="component" value="Unassembled WGS sequence"/>
</dbReference>
<accession>A0A4Z0V3U8</accession>